<accession>A0A1G8CLU0</accession>
<dbReference type="Gene3D" id="1.10.10.10">
    <property type="entry name" value="Winged helix-like DNA-binding domain superfamily/Winged helix DNA-binding domain"/>
    <property type="match status" value="1"/>
</dbReference>
<dbReference type="AlphaFoldDB" id="A0A1G8CLU0"/>
<gene>
    <name evidence="1" type="ORF">SAMN04488062_10818</name>
</gene>
<dbReference type="PANTHER" id="PTHR34849:SF3">
    <property type="entry name" value="SSR2962 PROTEIN"/>
    <property type="match status" value="1"/>
</dbReference>
<dbReference type="Pfam" id="PF04255">
    <property type="entry name" value="DUF433"/>
    <property type="match status" value="1"/>
</dbReference>
<dbReference type="OrthoDB" id="9809515at2"/>
<dbReference type="RefSeq" id="WP_091257417.1">
    <property type="nucleotide sequence ID" value="NZ_FNDB01000008.1"/>
</dbReference>
<dbReference type="SUPFAM" id="SSF46689">
    <property type="entry name" value="Homeodomain-like"/>
    <property type="match status" value="1"/>
</dbReference>
<dbReference type="PANTHER" id="PTHR34849">
    <property type="entry name" value="SSL5025 PROTEIN"/>
    <property type="match status" value="1"/>
</dbReference>
<proteinExistence type="predicted"/>
<dbReference type="Proteomes" id="UP000199274">
    <property type="component" value="Unassembled WGS sequence"/>
</dbReference>
<reference evidence="2" key="1">
    <citation type="submission" date="2016-10" db="EMBL/GenBank/DDBJ databases">
        <authorList>
            <person name="Varghese N."/>
            <person name="Submissions S."/>
        </authorList>
    </citation>
    <scope>NUCLEOTIDE SEQUENCE [LARGE SCALE GENOMIC DNA]</scope>
    <source>
        <strain evidence="2">CGMCC 1.2747</strain>
    </source>
</reference>
<dbReference type="EMBL" id="FNDB01000008">
    <property type="protein sequence ID" value="SDH46438.1"/>
    <property type="molecule type" value="Genomic_DNA"/>
</dbReference>
<organism evidence="1 2">
    <name type="scientific">Flavobacterium omnivorum</name>
    <dbReference type="NCBI Taxonomy" id="178355"/>
    <lineage>
        <taxon>Bacteria</taxon>
        <taxon>Pseudomonadati</taxon>
        <taxon>Bacteroidota</taxon>
        <taxon>Flavobacteriia</taxon>
        <taxon>Flavobacteriales</taxon>
        <taxon>Flavobacteriaceae</taxon>
        <taxon>Flavobacterium</taxon>
    </lineage>
</organism>
<evidence type="ECO:0000313" key="1">
    <source>
        <dbReference type="EMBL" id="SDH46438.1"/>
    </source>
</evidence>
<dbReference type="InterPro" id="IPR009057">
    <property type="entry name" value="Homeodomain-like_sf"/>
</dbReference>
<keyword evidence="2" id="KW-1185">Reference proteome</keyword>
<evidence type="ECO:0000313" key="2">
    <source>
        <dbReference type="Proteomes" id="UP000199274"/>
    </source>
</evidence>
<dbReference type="STRING" id="178355.SAMN04488062_10818"/>
<dbReference type="InterPro" id="IPR036388">
    <property type="entry name" value="WH-like_DNA-bd_sf"/>
</dbReference>
<protein>
    <submittedName>
        <fullName evidence="1">Uncharacterized conserved protein, DUF433 family</fullName>
    </submittedName>
</protein>
<name>A0A1G8CLU0_9FLAO</name>
<dbReference type="InterPro" id="IPR007367">
    <property type="entry name" value="DUF433"/>
</dbReference>
<sequence>MEDWQKYISINPEIRSGKPCVSGTRITVSDVLSYLAAGMSMEEIIVDFPALDKEKIIATLSFAAYRDKITTIAFAS</sequence>